<organism evidence="2 3">
    <name type="scientific">Podospora appendiculata</name>
    <dbReference type="NCBI Taxonomy" id="314037"/>
    <lineage>
        <taxon>Eukaryota</taxon>
        <taxon>Fungi</taxon>
        <taxon>Dikarya</taxon>
        <taxon>Ascomycota</taxon>
        <taxon>Pezizomycotina</taxon>
        <taxon>Sordariomycetes</taxon>
        <taxon>Sordariomycetidae</taxon>
        <taxon>Sordariales</taxon>
        <taxon>Podosporaceae</taxon>
        <taxon>Podospora</taxon>
    </lineage>
</organism>
<dbReference type="PANTHER" id="PTHR24148">
    <property type="entry name" value="ANKYRIN REPEAT DOMAIN-CONTAINING PROTEIN 39 HOMOLOG-RELATED"/>
    <property type="match status" value="1"/>
</dbReference>
<reference evidence="2" key="2">
    <citation type="submission" date="2023-06" db="EMBL/GenBank/DDBJ databases">
        <authorList>
            <consortium name="Lawrence Berkeley National Laboratory"/>
            <person name="Haridas S."/>
            <person name="Hensen N."/>
            <person name="Bonometti L."/>
            <person name="Westerberg I."/>
            <person name="Brannstrom I.O."/>
            <person name="Guillou S."/>
            <person name="Cros-Aarteil S."/>
            <person name="Calhoun S."/>
            <person name="Kuo A."/>
            <person name="Mondo S."/>
            <person name="Pangilinan J."/>
            <person name="Riley R."/>
            <person name="Labutti K."/>
            <person name="Andreopoulos B."/>
            <person name="Lipzen A."/>
            <person name="Chen C."/>
            <person name="Yanf M."/>
            <person name="Daum C."/>
            <person name="Ng V."/>
            <person name="Clum A."/>
            <person name="Steindorff A."/>
            <person name="Ohm R."/>
            <person name="Martin F."/>
            <person name="Silar P."/>
            <person name="Natvig D."/>
            <person name="Lalanne C."/>
            <person name="Gautier V."/>
            <person name="Ament-Velasquez S.L."/>
            <person name="Kruys A."/>
            <person name="Hutchinson M.I."/>
            <person name="Powell A.J."/>
            <person name="Barry K."/>
            <person name="Miller A.N."/>
            <person name="Grigoriev I.V."/>
            <person name="Debuchy R."/>
            <person name="Gladieux P."/>
            <person name="Thoren M.H."/>
            <person name="Johannesson H."/>
        </authorList>
    </citation>
    <scope>NUCLEOTIDE SEQUENCE</scope>
    <source>
        <strain evidence="2">CBS 314.62</strain>
    </source>
</reference>
<evidence type="ECO:0000313" key="3">
    <source>
        <dbReference type="Proteomes" id="UP001270362"/>
    </source>
</evidence>
<evidence type="ECO:0000259" key="1">
    <source>
        <dbReference type="Pfam" id="PF06985"/>
    </source>
</evidence>
<dbReference type="InterPro" id="IPR052895">
    <property type="entry name" value="HetReg/Transcr_Mod"/>
</dbReference>
<evidence type="ECO:0000313" key="2">
    <source>
        <dbReference type="EMBL" id="KAK3682236.1"/>
    </source>
</evidence>
<feature type="domain" description="Heterokaryon incompatibility" evidence="1">
    <location>
        <begin position="56"/>
        <end position="106"/>
    </location>
</feature>
<name>A0AAE0X0K9_9PEZI</name>
<reference evidence="2" key="1">
    <citation type="journal article" date="2023" name="Mol. Phylogenet. Evol.">
        <title>Genome-scale phylogeny and comparative genomics of the fungal order Sordariales.</title>
        <authorList>
            <person name="Hensen N."/>
            <person name="Bonometti L."/>
            <person name="Westerberg I."/>
            <person name="Brannstrom I.O."/>
            <person name="Guillou S."/>
            <person name="Cros-Aarteil S."/>
            <person name="Calhoun S."/>
            <person name="Haridas S."/>
            <person name="Kuo A."/>
            <person name="Mondo S."/>
            <person name="Pangilinan J."/>
            <person name="Riley R."/>
            <person name="LaButti K."/>
            <person name="Andreopoulos B."/>
            <person name="Lipzen A."/>
            <person name="Chen C."/>
            <person name="Yan M."/>
            <person name="Daum C."/>
            <person name="Ng V."/>
            <person name="Clum A."/>
            <person name="Steindorff A."/>
            <person name="Ohm R.A."/>
            <person name="Martin F."/>
            <person name="Silar P."/>
            <person name="Natvig D.O."/>
            <person name="Lalanne C."/>
            <person name="Gautier V."/>
            <person name="Ament-Velasquez S.L."/>
            <person name="Kruys A."/>
            <person name="Hutchinson M.I."/>
            <person name="Powell A.J."/>
            <person name="Barry K."/>
            <person name="Miller A.N."/>
            <person name="Grigoriev I.V."/>
            <person name="Debuchy R."/>
            <person name="Gladieux P."/>
            <person name="Hiltunen Thoren M."/>
            <person name="Johannesson H."/>
        </authorList>
    </citation>
    <scope>NUCLEOTIDE SEQUENCE</scope>
    <source>
        <strain evidence="2">CBS 314.62</strain>
    </source>
</reference>
<dbReference type="InterPro" id="IPR010730">
    <property type="entry name" value="HET"/>
</dbReference>
<proteinExistence type="predicted"/>
<gene>
    <name evidence="2" type="ORF">B0T22DRAFT_494003</name>
</gene>
<dbReference type="Pfam" id="PF06985">
    <property type="entry name" value="HET"/>
    <property type="match status" value="1"/>
</dbReference>
<keyword evidence="3" id="KW-1185">Reference proteome</keyword>
<accession>A0AAE0X0K9</accession>
<comment type="caution">
    <text evidence="2">The sequence shown here is derived from an EMBL/GenBank/DDBJ whole genome shotgun (WGS) entry which is preliminary data.</text>
</comment>
<dbReference type="AlphaFoldDB" id="A0AAE0X0K9"/>
<dbReference type="Proteomes" id="UP001270362">
    <property type="component" value="Unassembled WGS sequence"/>
</dbReference>
<sequence length="420" mass="45718">MTEQLEPLYRPVRSEDHEIRLVILHPSPDLDSPLICDLSHTFLPDKAISYEALSYVDALYVDQTNIPERSSQVQLMRTIFRNCTTDLFWLGPDTNHRGRVAGHLRRWARDARLGCRLGVPDAQLRALGPASAFHGPSSSISARSGRDSLYGLLGLVSEAHGIVVDYALTTQEVFTDAATRLVDLEGNLDVLSQSPWQMHGNKLRMAGLPSWLPDFAAAGSPELLFAQRRIFHAGGGGFRVPCEVVGKGMKALCLEGIWLGDVQTVPSPNTDVDAFVERARVDVISADDVDNASVYPATGEPRVQAYSRTVCADCKGYPIQGLTASDVKTYTASLRKAIRDDGVDIPAPAKLPDALDNRVTLDRICNWRFAVTDSGLFALVPKSTEEADRIVVVPGSKTPLVVRRADTSVDGLGGEVVPGY</sequence>
<dbReference type="EMBL" id="JAULSO010000005">
    <property type="protein sequence ID" value="KAK3682236.1"/>
    <property type="molecule type" value="Genomic_DNA"/>
</dbReference>
<protein>
    <recommendedName>
        <fullName evidence="1">Heterokaryon incompatibility domain-containing protein</fullName>
    </recommendedName>
</protein>
<dbReference type="PANTHER" id="PTHR24148:SF77">
    <property type="entry name" value="HETEROKARYON INCOMPATIBILITY DOMAIN-CONTAINING PROTEIN"/>
    <property type="match status" value="1"/>
</dbReference>